<evidence type="ECO:0000313" key="1">
    <source>
        <dbReference type="EMBL" id="TWL23776.1"/>
    </source>
</evidence>
<protein>
    <submittedName>
        <fullName evidence="1">Uncharacterized protein</fullName>
    </submittedName>
</protein>
<dbReference type="AlphaFoldDB" id="A0A8B5Y8K8"/>
<dbReference type="EMBL" id="NILC01000028">
    <property type="protein sequence ID" value="TWL23776.1"/>
    <property type="molecule type" value="Genomic_DNA"/>
</dbReference>
<comment type="caution">
    <text evidence="1">The sequence shown here is derived from an EMBL/GenBank/DDBJ whole genome shotgun (WGS) entry which is preliminary data.</text>
</comment>
<gene>
    <name evidence="1" type="ORF">CHCC16736_1484</name>
</gene>
<reference evidence="1 2" key="1">
    <citation type="submission" date="2019-06" db="EMBL/GenBank/DDBJ databases">
        <title>Genome sequence analysis of &gt;100 Bacillus licheniformis strains suggests intrinsic resistance to this species.</title>
        <authorList>
            <person name="Wels M."/>
            <person name="Siezen R.J."/>
            <person name="Johansen E."/>
            <person name="Stuer-Lauridsen B."/>
            <person name="Bjerre K."/>
            <person name="Nielsen B.K.K."/>
        </authorList>
    </citation>
    <scope>NUCLEOTIDE SEQUENCE [LARGE SCALE GENOMIC DNA]</scope>
    <source>
        <strain evidence="1 2">BAC-16736</strain>
    </source>
</reference>
<organism evidence="1 2">
    <name type="scientific">Bacillus licheniformis</name>
    <dbReference type="NCBI Taxonomy" id="1402"/>
    <lineage>
        <taxon>Bacteria</taxon>
        <taxon>Bacillati</taxon>
        <taxon>Bacillota</taxon>
        <taxon>Bacilli</taxon>
        <taxon>Bacillales</taxon>
        <taxon>Bacillaceae</taxon>
        <taxon>Bacillus</taxon>
    </lineage>
</organism>
<name>A0A8B5Y8K8_BACLI</name>
<dbReference type="Proteomes" id="UP000435910">
    <property type="component" value="Unassembled WGS sequence"/>
</dbReference>
<accession>A0A8B5Y8K8</accession>
<sequence>MDDEAIVYFPFKNQFLNTVTTTIIKGFSFDLKVIMTQNTLLDICKFERN</sequence>
<evidence type="ECO:0000313" key="2">
    <source>
        <dbReference type="Proteomes" id="UP000435910"/>
    </source>
</evidence>
<proteinExistence type="predicted"/>